<proteinExistence type="predicted"/>
<protein>
    <submittedName>
        <fullName evidence="2">Uncharacterized protein</fullName>
    </submittedName>
</protein>
<gene>
    <name evidence="2" type="ORF">TI39_contig5830g00012</name>
</gene>
<dbReference type="OrthoDB" id="5419219at2759"/>
<evidence type="ECO:0000313" key="2">
    <source>
        <dbReference type="EMBL" id="KJX92713.1"/>
    </source>
</evidence>
<reference evidence="2 3" key="1">
    <citation type="submission" date="2015-03" db="EMBL/GenBank/DDBJ databases">
        <title>RNA-seq based gene annotation and comparative genomics of four Zymoseptoria species reveal species-specific pathogenicity related genes and transposable element activity.</title>
        <authorList>
            <person name="Grandaubert J."/>
            <person name="Bhattacharyya A."/>
            <person name="Stukenbrock E.H."/>
        </authorList>
    </citation>
    <scope>NUCLEOTIDE SEQUENCE [LARGE SCALE GENOMIC DNA]</scope>
    <source>
        <strain evidence="2 3">Zb18110</strain>
    </source>
</reference>
<sequence length="286" mass="32275">MSGGYVGKCSKVLESWHATRIVPGSDLANASEANTVLGRRRLFLDRFRRHQTDEQVLRASLTRTNSWRFDEKSIIVPCKTYVWTCLFLSAIIVAGGLAISFSSRVRLHGVDLFNIASFTWIAVIFMLSLAQSRYIPAWAWHDFLHSRIVCRNVTELAHVSKLNPQLVLHKLLITEKSANLHTRGPYNSIFSINVPCTTSTLWTSDFVLFLGVGKTDRHIQVSDARPTSEFLAATHHSWSKCLGVPLLSETGVQTSQVKHQNVLMLREDEFEGERILGLYMGSRQFG</sequence>
<keyword evidence="3" id="KW-1185">Reference proteome</keyword>
<feature type="transmembrane region" description="Helical" evidence="1">
    <location>
        <begin position="81"/>
        <end position="100"/>
    </location>
</feature>
<name>A0A0F4G5U9_9PEZI</name>
<keyword evidence="1" id="KW-1133">Transmembrane helix</keyword>
<feature type="transmembrane region" description="Helical" evidence="1">
    <location>
        <begin position="112"/>
        <end position="130"/>
    </location>
</feature>
<comment type="caution">
    <text evidence="2">The sequence shown here is derived from an EMBL/GenBank/DDBJ whole genome shotgun (WGS) entry which is preliminary data.</text>
</comment>
<organism evidence="2 3">
    <name type="scientific">Zymoseptoria brevis</name>
    <dbReference type="NCBI Taxonomy" id="1047168"/>
    <lineage>
        <taxon>Eukaryota</taxon>
        <taxon>Fungi</taxon>
        <taxon>Dikarya</taxon>
        <taxon>Ascomycota</taxon>
        <taxon>Pezizomycotina</taxon>
        <taxon>Dothideomycetes</taxon>
        <taxon>Dothideomycetidae</taxon>
        <taxon>Mycosphaerellales</taxon>
        <taxon>Mycosphaerellaceae</taxon>
        <taxon>Zymoseptoria</taxon>
    </lineage>
</organism>
<dbReference type="EMBL" id="LAFY01005785">
    <property type="protein sequence ID" value="KJX92713.1"/>
    <property type="molecule type" value="Genomic_DNA"/>
</dbReference>
<evidence type="ECO:0000313" key="3">
    <source>
        <dbReference type="Proteomes" id="UP000033647"/>
    </source>
</evidence>
<accession>A0A0F4G5U9</accession>
<keyword evidence="1" id="KW-0472">Membrane</keyword>
<dbReference type="STRING" id="1047168.A0A0F4G5U9"/>
<dbReference type="AlphaFoldDB" id="A0A0F4G5U9"/>
<evidence type="ECO:0000256" key="1">
    <source>
        <dbReference type="SAM" id="Phobius"/>
    </source>
</evidence>
<keyword evidence="1" id="KW-0812">Transmembrane</keyword>
<dbReference type="Proteomes" id="UP000033647">
    <property type="component" value="Unassembled WGS sequence"/>
</dbReference>